<dbReference type="EMBL" id="WIXP02000006">
    <property type="protein sequence ID" value="KAF6210132.1"/>
    <property type="molecule type" value="Genomic_DNA"/>
</dbReference>
<feature type="domain" description="CCHC-type" evidence="3">
    <location>
        <begin position="309"/>
        <end position="325"/>
    </location>
</feature>
<gene>
    <name evidence="4" type="ORF">GE061_007078</name>
    <name evidence="5" type="ORF">GE061_015888</name>
</gene>
<reference evidence="5" key="1">
    <citation type="journal article" date="2021" name="Mol. Ecol. Resour.">
        <title>Apolygus lucorum genome provides insights into omnivorousness and mesophyll feeding.</title>
        <authorList>
            <person name="Liu Y."/>
            <person name="Liu H."/>
            <person name="Wang H."/>
            <person name="Huang T."/>
            <person name="Liu B."/>
            <person name="Yang B."/>
            <person name="Yin L."/>
            <person name="Li B."/>
            <person name="Zhang Y."/>
            <person name="Zhang S."/>
            <person name="Jiang F."/>
            <person name="Zhang X."/>
            <person name="Ren Y."/>
            <person name="Wang B."/>
            <person name="Wang S."/>
            <person name="Lu Y."/>
            <person name="Wu K."/>
            <person name="Fan W."/>
            <person name="Wang G."/>
        </authorList>
    </citation>
    <scope>NUCLEOTIDE SEQUENCE</scope>
    <source>
        <strain evidence="5">12Hb</strain>
    </source>
</reference>
<protein>
    <recommendedName>
        <fullName evidence="3">CCHC-type domain-containing protein</fullName>
    </recommendedName>
</protein>
<feature type="compositionally biased region" description="Polar residues" evidence="2">
    <location>
        <begin position="287"/>
        <end position="299"/>
    </location>
</feature>
<dbReference type="OrthoDB" id="6625979at2759"/>
<evidence type="ECO:0000259" key="3">
    <source>
        <dbReference type="PROSITE" id="PS50158"/>
    </source>
</evidence>
<comment type="caution">
    <text evidence="5">The sequence shown here is derived from an EMBL/GenBank/DDBJ whole genome shotgun (WGS) entry which is preliminary data.</text>
</comment>
<dbReference type="InterPro" id="IPR036875">
    <property type="entry name" value="Znf_CCHC_sf"/>
</dbReference>
<evidence type="ECO:0000256" key="1">
    <source>
        <dbReference type="PROSITE-ProRule" id="PRU00047"/>
    </source>
</evidence>
<evidence type="ECO:0000313" key="4">
    <source>
        <dbReference type="EMBL" id="KAF6199053.1"/>
    </source>
</evidence>
<dbReference type="AlphaFoldDB" id="A0A8S9XM54"/>
<feature type="region of interest" description="Disordered" evidence="2">
    <location>
        <begin position="1"/>
        <end position="27"/>
    </location>
</feature>
<accession>A0A8S9XM54</accession>
<dbReference type="PROSITE" id="PS50158">
    <property type="entry name" value="ZF_CCHC"/>
    <property type="match status" value="1"/>
</dbReference>
<dbReference type="Gene3D" id="4.10.60.10">
    <property type="entry name" value="Zinc finger, CCHC-type"/>
    <property type="match status" value="1"/>
</dbReference>
<dbReference type="SMART" id="SM00343">
    <property type="entry name" value="ZnF_C2HC"/>
    <property type="match status" value="1"/>
</dbReference>
<evidence type="ECO:0000256" key="2">
    <source>
        <dbReference type="SAM" id="MobiDB-lite"/>
    </source>
</evidence>
<organism evidence="5 6">
    <name type="scientific">Apolygus lucorum</name>
    <name type="common">Small green plant bug</name>
    <name type="synonym">Lygocoris lucorum</name>
    <dbReference type="NCBI Taxonomy" id="248454"/>
    <lineage>
        <taxon>Eukaryota</taxon>
        <taxon>Metazoa</taxon>
        <taxon>Ecdysozoa</taxon>
        <taxon>Arthropoda</taxon>
        <taxon>Hexapoda</taxon>
        <taxon>Insecta</taxon>
        <taxon>Pterygota</taxon>
        <taxon>Neoptera</taxon>
        <taxon>Paraneoptera</taxon>
        <taxon>Hemiptera</taxon>
        <taxon>Heteroptera</taxon>
        <taxon>Panheteroptera</taxon>
        <taxon>Cimicomorpha</taxon>
        <taxon>Miridae</taxon>
        <taxon>Mirini</taxon>
        <taxon>Apolygus</taxon>
    </lineage>
</organism>
<sequence>MPRRTISTRRRPADPDDEEGSVTDNRHDDVAQRINAVESDVGAIGNQVGELMNNQSVPDTRSNVLAQRINVIESDISLIKVQLDQLLSVLNNRTVQEVHTPPDPMERTESLIEDNRQTIRKKFPKPAKFDGSISWEEYSTQFTIIADANEWSDKERGEHLVASLSGPPLLVVHNLPRQHQSSFCKLSEAFQLRFGSEHLTSLLHSQLQARKQRDSETLAELATDIERLARGAFPDCPPEAVERIAVRSFVHAIRDVHVKSSVSISSPDSIRAALRKAQRHEVEFSSPAEQRTHSSTNAVQPVPVPGPSRCYECKGLGHFRRECPKRTQSGN</sequence>
<dbReference type="GO" id="GO:0008270">
    <property type="term" value="F:zinc ion binding"/>
    <property type="evidence" value="ECO:0007669"/>
    <property type="project" value="UniProtKB-KW"/>
</dbReference>
<keyword evidence="1" id="KW-0863">Zinc-finger</keyword>
<keyword evidence="1" id="KW-0862">Zinc</keyword>
<feature type="compositionally biased region" description="Basic residues" evidence="2">
    <location>
        <begin position="1"/>
        <end position="10"/>
    </location>
</feature>
<dbReference type="GO" id="GO:0003676">
    <property type="term" value="F:nucleic acid binding"/>
    <property type="evidence" value="ECO:0007669"/>
    <property type="project" value="InterPro"/>
</dbReference>
<name>A0A8S9XM54_APOLU</name>
<dbReference type="Pfam" id="PF00098">
    <property type="entry name" value="zf-CCHC"/>
    <property type="match status" value="1"/>
</dbReference>
<evidence type="ECO:0000313" key="6">
    <source>
        <dbReference type="Proteomes" id="UP000466442"/>
    </source>
</evidence>
<dbReference type="PANTHER" id="PTHR45823:SF1">
    <property type="entry name" value="T-SNARE COILED-COIL HOMOLOGY DOMAIN-CONTAINING PROTEIN"/>
    <property type="match status" value="1"/>
</dbReference>
<dbReference type="SUPFAM" id="SSF57756">
    <property type="entry name" value="Retrovirus zinc finger-like domains"/>
    <property type="match status" value="1"/>
</dbReference>
<dbReference type="Proteomes" id="UP000466442">
    <property type="component" value="Unassembled WGS sequence"/>
</dbReference>
<proteinExistence type="predicted"/>
<dbReference type="EMBL" id="WIXP02000015">
    <property type="protein sequence ID" value="KAF6199053.1"/>
    <property type="molecule type" value="Genomic_DNA"/>
</dbReference>
<evidence type="ECO:0000313" key="5">
    <source>
        <dbReference type="EMBL" id="KAF6210132.1"/>
    </source>
</evidence>
<dbReference type="InterPro" id="IPR001878">
    <property type="entry name" value="Znf_CCHC"/>
</dbReference>
<keyword evidence="1" id="KW-0479">Metal-binding</keyword>
<dbReference type="PANTHER" id="PTHR45823">
    <property type="entry name" value="T-SNARE COILED-COIL HOMOLOGY DOMAIN-CONTAINING PROTEIN"/>
    <property type="match status" value="1"/>
</dbReference>
<keyword evidence="6" id="KW-1185">Reference proteome</keyword>
<feature type="region of interest" description="Disordered" evidence="2">
    <location>
        <begin position="284"/>
        <end position="304"/>
    </location>
</feature>